<protein>
    <submittedName>
        <fullName evidence="1">Uncharacterized protein</fullName>
    </submittedName>
</protein>
<gene>
    <name evidence="1" type="ORF">ACFFP0_14025</name>
</gene>
<comment type="caution">
    <text evidence="1">The sequence shown here is derived from an EMBL/GenBank/DDBJ whole genome shotgun (WGS) entry which is preliminary data.</text>
</comment>
<dbReference type="Proteomes" id="UP001589692">
    <property type="component" value="Unassembled WGS sequence"/>
</dbReference>
<name>A0ABV6AJW1_9HYPH</name>
<accession>A0ABV6AJW1</accession>
<sequence>MKGIRISAELLPETVDKRAYRKRIENIHEEVASKRPKSLPYGYRPNDIFASYEGNFLAVKLSNTLTNTENGYVRQGLSLEQIQLLQLERLPPDVVRSYASAVLNMIDGPDPLE</sequence>
<organism evidence="1 2">
    <name type="scientific">Rhizobium puerariae</name>
    <dbReference type="NCBI Taxonomy" id="1585791"/>
    <lineage>
        <taxon>Bacteria</taxon>
        <taxon>Pseudomonadati</taxon>
        <taxon>Pseudomonadota</taxon>
        <taxon>Alphaproteobacteria</taxon>
        <taxon>Hyphomicrobiales</taxon>
        <taxon>Rhizobiaceae</taxon>
        <taxon>Rhizobium/Agrobacterium group</taxon>
        <taxon>Rhizobium</taxon>
    </lineage>
</organism>
<dbReference type="EMBL" id="JBHMAA010000015">
    <property type="protein sequence ID" value="MFB9949978.1"/>
    <property type="molecule type" value="Genomic_DNA"/>
</dbReference>
<evidence type="ECO:0000313" key="2">
    <source>
        <dbReference type="Proteomes" id="UP001589692"/>
    </source>
</evidence>
<evidence type="ECO:0000313" key="1">
    <source>
        <dbReference type="EMBL" id="MFB9949978.1"/>
    </source>
</evidence>
<reference evidence="1 2" key="1">
    <citation type="submission" date="2024-09" db="EMBL/GenBank/DDBJ databases">
        <authorList>
            <person name="Sun Q."/>
            <person name="Mori K."/>
        </authorList>
    </citation>
    <scope>NUCLEOTIDE SEQUENCE [LARGE SCALE GENOMIC DNA]</scope>
    <source>
        <strain evidence="1 2">TBRC 4938</strain>
    </source>
</reference>
<keyword evidence="2" id="KW-1185">Reference proteome</keyword>
<proteinExistence type="predicted"/>
<dbReference type="RefSeq" id="WP_377261685.1">
    <property type="nucleotide sequence ID" value="NZ_JBHMAA010000015.1"/>
</dbReference>